<evidence type="ECO:0000313" key="7">
    <source>
        <dbReference type="Proteomes" id="UP001302257"/>
    </source>
</evidence>
<evidence type="ECO:0000256" key="1">
    <source>
        <dbReference type="ARBA" id="ARBA00022481"/>
    </source>
</evidence>
<proteinExistence type="inferred from homology"/>
<gene>
    <name evidence="6" type="ORF">RAN89_13595</name>
</gene>
<dbReference type="EMBL" id="CP132507">
    <property type="protein sequence ID" value="WNO03940.1"/>
    <property type="molecule type" value="Genomic_DNA"/>
</dbReference>
<feature type="domain" description="Methyl-accepting transducer" evidence="5">
    <location>
        <begin position="268"/>
        <end position="497"/>
    </location>
</feature>
<name>A0ABZ0AWQ8_9BURK</name>
<dbReference type="PRINTS" id="PR00260">
    <property type="entry name" value="CHEMTRNSDUCR"/>
</dbReference>
<dbReference type="SUPFAM" id="SSF58104">
    <property type="entry name" value="Methyl-accepting chemotaxis protein (MCP) signaling domain"/>
    <property type="match status" value="1"/>
</dbReference>
<accession>A0ABZ0AWQ8</accession>
<keyword evidence="7" id="KW-1185">Reference proteome</keyword>
<sequence>MKIGTKLGLFIGSFCALVVLVGILGMKTARDSNGALQSVYEDRVIALQKIGQLSENILKIRMSQLEMILNPSPSNIEIKTREYRENLELLNKAWTEYASTKMTEEENARVQEFKPALDKLTAEGFEPIAKAIGERNIDEARGVFVSKMPLLLPKVQAIVEELTEIQVKATKDEYDAASENFIKARAISVLVTLAGCLIATLLGAFLVRQLKRQLGGEPAQVIAISRAISLGDLTTNIDTSKAVDGSLIASMERMQSSLLKAVKQISITSQSVANSSAEIAFGNTDLSSRTESQASALEETAASMEELSGTVKNNAHNAYTASQSSQNAVEMAQNSSRVVEDFVSTMRGIDDSSKKIGEIIGVIDSIAFQTNILALNAAVEAARAGEQGRGFAVVASEVRALAGRSASAAKEIKSLIEVSTQRVDAGRSLAENAVTGMKSAVSAIQNVTNLIQEISHSSNEQSAGINQIGQAVTEMDQVTQQNAALVEEMSASAMSLKEMSQDLLNAISVFKFEQQ</sequence>
<reference evidence="6 7" key="1">
    <citation type="submission" date="2023-08" db="EMBL/GenBank/DDBJ databases">
        <title>Rhodoferax potami sp. nov. and Rhodoferax mekongensis sp. nov., isolated from the Mekong River in Thailand.</title>
        <authorList>
            <person name="Kitikhun S."/>
            <person name="Charoenyingcharoen P."/>
            <person name="Siriarchawattana P."/>
            <person name="Likhitrattanapisal S."/>
            <person name="Nilsakha T."/>
            <person name="Chanpet A."/>
            <person name="Rattanawaree P."/>
            <person name="Ingsriswang S."/>
        </authorList>
    </citation>
    <scope>NUCLEOTIDE SEQUENCE [LARGE SCALE GENOMIC DNA]</scope>
    <source>
        <strain evidence="6 7">TBRC 17307</strain>
    </source>
</reference>
<dbReference type="InterPro" id="IPR004090">
    <property type="entry name" value="Chemotax_Me-accpt_rcpt"/>
</dbReference>
<evidence type="ECO:0000259" key="5">
    <source>
        <dbReference type="PROSITE" id="PS50111"/>
    </source>
</evidence>
<keyword evidence="3" id="KW-0807">Transducer</keyword>
<evidence type="ECO:0000256" key="3">
    <source>
        <dbReference type="PROSITE-ProRule" id="PRU00284"/>
    </source>
</evidence>
<keyword evidence="1" id="KW-0488">Methylation</keyword>
<dbReference type="PANTHER" id="PTHR43531:SF14">
    <property type="entry name" value="METHYL-ACCEPTING CHEMOTAXIS PROTEIN I-RELATED"/>
    <property type="match status" value="1"/>
</dbReference>
<dbReference type="PANTHER" id="PTHR43531">
    <property type="entry name" value="PROTEIN ICFG"/>
    <property type="match status" value="1"/>
</dbReference>
<keyword evidence="4" id="KW-1133">Transmembrane helix</keyword>
<dbReference type="Pfam" id="PF00015">
    <property type="entry name" value="MCPsignal"/>
    <property type="match status" value="1"/>
</dbReference>
<dbReference type="InterPro" id="IPR024478">
    <property type="entry name" value="HlyB_4HB_MCP"/>
</dbReference>
<dbReference type="InterPro" id="IPR051310">
    <property type="entry name" value="MCP_chemotaxis"/>
</dbReference>
<dbReference type="Proteomes" id="UP001302257">
    <property type="component" value="Chromosome"/>
</dbReference>
<feature type="transmembrane region" description="Helical" evidence="4">
    <location>
        <begin position="7"/>
        <end position="26"/>
    </location>
</feature>
<evidence type="ECO:0000256" key="4">
    <source>
        <dbReference type="SAM" id="Phobius"/>
    </source>
</evidence>
<dbReference type="SMART" id="SM00283">
    <property type="entry name" value="MA"/>
    <property type="match status" value="1"/>
</dbReference>
<organism evidence="6 7">
    <name type="scientific">Rhodoferax mekongensis</name>
    <dbReference type="NCBI Taxonomy" id="3068341"/>
    <lineage>
        <taxon>Bacteria</taxon>
        <taxon>Pseudomonadati</taxon>
        <taxon>Pseudomonadota</taxon>
        <taxon>Betaproteobacteria</taxon>
        <taxon>Burkholderiales</taxon>
        <taxon>Comamonadaceae</taxon>
        <taxon>Rhodoferax</taxon>
    </lineage>
</organism>
<evidence type="ECO:0000313" key="6">
    <source>
        <dbReference type="EMBL" id="WNO03940.1"/>
    </source>
</evidence>
<dbReference type="RefSeq" id="WP_313866811.1">
    <property type="nucleotide sequence ID" value="NZ_CP132507.1"/>
</dbReference>
<evidence type="ECO:0000256" key="2">
    <source>
        <dbReference type="ARBA" id="ARBA00029447"/>
    </source>
</evidence>
<dbReference type="PROSITE" id="PS50111">
    <property type="entry name" value="CHEMOTAXIS_TRANSDUC_2"/>
    <property type="match status" value="1"/>
</dbReference>
<dbReference type="Gene3D" id="1.10.287.950">
    <property type="entry name" value="Methyl-accepting chemotaxis protein"/>
    <property type="match status" value="1"/>
</dbReference>
<dbReference type="InterPro" id="IPR004089">
    <property type="entry name" value="MCPsignal_dom"/>
</dbReference>
<protein>
    <submittedName>
        <fullName evidence="6">Methyl-accepting chemotaxis protein</fullName>
    </submittedName>
</protein>
<keyword evidence="4" id="KW-0472">Membrane</keyword>
<comment type="similarity">
    <text evidence="2">Belongs to the methyl-accepting chemotaxis (MCP) protein family.</text>
</comment>
<keyword evidence="4" id="KW-0812">Transmembrane</keyword>
<dbReference type="CDD" id="cd11386">
    <property type="entry name" value="MCP_signal"/>
    <property type="match status" value="1"/>
</dbReference>
<dbReference type="Pfam" id="PF12729">
    <property type="entry name" value="4HB_MCP_1"/>
    <property type="match status" value="1"/>
</dbReference>